<dbReference type="EMBL" id="JAJFAT010000015">
    <property type="protein sequence ID" value="MCC3145674.1"/>
    <property type="molecule type" value="Genomic_DNA"/>
</dbReference>
<evidence type="ECO:0000313" key="1">
    <source>
        <dbReference type="EMBL" id="MCC3145674.1"/>
    </source>
</evidence>
<dbReference type="RefSeq" id="WP_229346375.1">
    <property type="nucleotide sequence ID" value="NZ_JAJFAT010000015.1"/>
</dbReference>
<keyword evidence="1" id="KW-0808">Transferase</keyword>
<reference evidence="1 2" key="1">
    <citation type="submission" date="2021-10" db="EMBL/GenBank/DDBJ databases">
        <authorList>
            <person name="Grouzdev D.S."/>
            <person name="Pantiukh K.S."/>
            <person name="Krutkina M.S."/>
        </authorList>
    </citation>
    <scope>NUCLEOTIDE SEQUENCE [LARGE SCALE GENOMIC DNA]</scope>
    <source>
        <strain evidence="1 2">Z-7514</strain>
    </source>
</reference>
<comment type="caution">
    <text evidence="1">The sequence shown here is derived from an EMBL/GenBank/DDBJ whole genome shotgun (WGS) entry which is preliminary data.</text>
</comment>
<name>A0AAW4X1H0_9FIRM</name>
<keyword evidence="2" id="KW-1185">Reference proteome</keyword>
<accession>A0AAW4X1H0</accession>
<organism evidence="1 2">
    <name type="scientific">Halanaerobium polyolivorans</name>
    <dbReference type="NCBI Taxonomy" id="2886943"/>
    <lineage>
        <taxon>Bacteria</taxon>
        <taxon>Bacillati</taxon>
        <taxon>Bacillota</taxon>
        <taxon>Clostridia</taxon>
        <taxon>Halanaerobiales</taxon>
        <taxon>Halanaerobiaceae</taxon>
        <taxon>Halanaerobium</taxon>
    </lineage>
</organism>
<evidence type="ECO:0000313" key="2">
    <source>
        <dbReference type="Proteomes" id="UP001199296"/>
    </source>
</evidence>
<proteinExistence type="predicted"/>
<dbReference type="Proteomes" id="UP001199296">
    <property type="component" value="Unassembled WGS sequence"/>
</dbReference>
<dbReference type="GO" id="GO:0016740">
    <property type="term" value="F:transferase activity"/>
    <property type="evidence" value="ECO:0007669"/>
    <property type="project" value="UniProtKB-KW"/>
</dbReference>
<dbReference type="Pfam" id="PF08843">
    <property type="entry name" value="AbiEii"/>
    <property type="match status" value="1"/>
</dbReference>
<gene>
    <name evidence="1" type="ORF">LJ207_10100</name>
</gene>
<protein>
    <submittedName>
        <fullName evidence="1">Nucleotidyl transferase AbiEii/AbiGii toxin family protein</fullName>
    </submittedName>
</protein>
<dbReference type="AlphaFoldDB" id="A0AAW4X1H0"/>
<sequence length="298" mass="34628">MKDLAASVLARLKNKSKDKKIPFQQILILFAQEELLRKISLSEYKSNFILKGGLLIYSLSRFEARPTIDSDYLVKNISAEGEEFKKKINNILDINTGNDFIEFEIKDIELINEQKKYTGTRVNLISKIKNTKTYIHLDFGTGDTVEPPERKMKLPVLLSDFQKPEIYVYSIESVIAEKLDAIISRMETTSRMKDFYDIYSLALKYDFEFIDVKKALSNTLNNRSTNIDINSIDEINRLAQDEMIISRWNNFCKKVLKSKIEINQVIETLISLLNPPYKAIFNGSNLNLTWSHEKRKYI</sequence>
<dbReference type="InterPro" id="IPR014942">
    <property type="entry name" value="AbiEii"/>
</dbReference>